<evidence type="ECO:0000259" key="3">
    <source>
        <dbReference type="Pfam" id="PF18962"/>
    </source>
</evidence>
<feature type="domain" description="Secretion system C-terminal sorting" evidence="3">
    <location>
        <begin position="696"/>
        <end position="768"/>
    </location>
</feature>
<dbReference type="Pfam" id="PF18962">
    <property type="entry name" value="Por_Secre_tail"/>
    <property type="match status" value="1"/>
</dbReference>
<dbReference type="EMBL" id="CP096205">
    <property type="protein sequence ID" value="UPQ77771.1"/>
    <property type="molecule type" value="Genomic_DNA"/>
</dbReference>
<dbReference type="CDD" id="cd00063">
    <property type="entry name" value="FN3"/>
    <property type="match status" value="1"/>
</dbReference>
<gene>
    <name evidence="5" type="ORF">M0M57_09010</name>
</gene>
<organism evidence="5 6">
    <name type="scientific">Flavobacterium azooxidireducens</name>
    <dbReference type="NCBI Taxonomy" id="1871076"/>
    <lineage>
        <taxon>Bacteria</taxon>
        <taxon>Pseudomonadati</taxon>
        <taxon>Bacteroidota</taxon>
        <taxon>Flavobacteriia</taxon>
        <taxon>Flavobacteriales</taxon>
        <taxon>Flavobacteriaceae</taxon>
        <taxon>Flavobacterium</taxon>
    </lineage>
</organism>
<feature type="signal peptide" evidence="2">
    <location>
        <begin position="1"/>
        <end position="19"/>
    </location>
</feature>
<name>A0ABY4KBQ9_9FLAO</name>
<dbReference type="Gene3D" id="2.60.40.10">
    <property type="entry name" value="Immunoglobulins"/>
    <property type="match status" value="1"/>
</dbReference>
<evidence type="ECO:0000256" key="1">
    <source>
        <dbReference type="ARBA" id="ARBA00022729"/>
    </source>
</evidence>
<dbReference type="InterPro" id="IPR026444">
    <property type="entry name" value="Secre_tail"/>
</dbReference>
<evidence type="ECO:0000313" key="6">
    <source>
        <dbReference type="Proteomes" id="UP000830583"/>
    </source>
</evidence>
<keyword evidence="6" id="KW-1185">Reference proteome</keyword>
<dbReference type="InterPro" id="IPR003961">
    <property type="entry name" value="FN3_dom"/>
</dbReference>
<dbReference type="InterPro" id="IPR055353">
    <property type="entry name" value="DUF7619"/>
</dbReference>
<dbReference type="RefSeq" id="WP_248432723.1">
    <property type="nucleotide sequence ID" value="NZ_CP096205.1"/>
</dbReference>
<evidence type="ECO:0000259" key="4">
    <source>
        <dbReference type="Pfam" id="PF24595"/>
    </source>
</evidence>
<evidence type="ECO:0000256" key="2">
    <source>
        <dbReference type="SAM" id="SignalP"/>
    </source>
</evidence>
<dbReference type="NCBIfam" id="TIGR04183">
    <property type="entry name" value="Por_Secre_tail"/>
    <property type="match status" value="1"/>
</dbReference>
<protein>
    <submittedName>
        <fullName evidence="5">T9SS type A sorting domain-containing protein</fullName>
    </submittedName>
</protein>
<dbReference type="Proteomes" id="UP000830583">
    <property type="component" value="Chromosome"/>
</dbReference>
<reference evidence="5" key="1">
    <citation type="submission" date="2022-04" db="EMBL/GenBank/DDBJ databases">
        <title>Consumption of N2O by Flavobacterium azooxidireducens sp. nov. isolated from Decomposing Leaf Litter of Phragmites australis (Cav.).</title>
        <authorList>
            <person name="Behrendt U."/>
            <person name="Spanner T."/>
            <person name="Augustin J."/>
            <person name="Horn M.A."/>
            <person name="Kolb S."/>
            <person name="Ulrich A."/>
        </authorList>
    </citation>
    <scope>NUCLEOTIDE SEQUENCE</scope>
    <source>
        <strain evidence="5">IGB 4-14</strain>
    </source>
</reference>
<feature type="chain" id="PRO_5047154373" evidence="2">
    <location>
        <begin position="20"/>
        <end position="770"/>
    </location>
</feature>
<sequence>MKKTLLFVFLLLVSNSFFAQITTPPDLTACGLGGAAAFDLTINQPIILSTVSNPIDYTVTYHETQSDADNNTTAITNPTSYININNPQIIYVRVENSQTSEVEFTYFELQLNQIPNPSSAELFWCDPNELPIYNLEEAIPQITNGASSLTVSFYETLIEAELNSNPIPNNTYVPLQFPVEILFVRAEDSLTGCFATTTLTLNTHNCNLDCQSAVNLTANNITDTSTTITWSSLPESANVPAYWSLILVPYGEPFNGANNLITQTPNFTFTSLIPNTCYSVYVSSHCFINGTVAISMTDPLHFCTIDCTNNGQCPEQLNLIAFVDENNNGTKEEEEILFNSGSFVYEINNSGETIYGNSGNGNFTIFESNPDNSYDFSFEVNDALAAYFSSTATYSNITAPEGSGLSTYYFPITSIQPYADVSVTLFANSQPRPGFTYTNTIAIKNNSYTTVPFGNISFTKDNDVTIISVSEISIVSTASGFDYSYSDLAPFETRYLTVTMQVPTMPTVNLGDVLTNSVSIEAIENEVNLTNNTFSLSQVVVGSYDPNDKNESHGGKIVFADFTADDYLYYTIRFENTGTAAAEFIRIEDTLQNSLDETTFEMLNASHQYNVRRTDNQLVWNFLDIDLPPTIEDAELSQGFIHFKIKPKPGFAIGDMIENTAEIYFDYNPPIITNTIESEFVENLSVADFSVSRVVLYPNPTKNNFQIQLSGSDFIEQISVFDVLGKRIYKQNMIESNSASVDTSTFNEGIYLVEITTTSNQRILKKIVKQ</sequence>
<dbReference type="Pfam" id="PF24595">
    <property type="entry name" value="DUF7619"/>
    <property type="match status" value="1"/>
</dbReference>
<accession>A0ABY4KBQ9</accession>
<dbReference type="SUPFAM" id="SSF49265">
    <property type="entry name" value="Fibronectin type III"/>
    <property type="match status" value="1"/>
</dbReference>
<keyword evidence="1 2" id="KW-0732">Signal</keyword>
<proteinExistence type="predicted"/>
<evidence type="ECO:0000313" key="5">
    <source>
        <dbReference type="EMBL" id="UPQ77771.1"/>
    </source>
</evidence>
<dbReference type="InterPro" id="IPR013783">
    <property type="entry name" value="Ig-like_fold"/>
</dbReference>
<feature type="domain" description="DUF7619" evidence="4">
    <location>
        <begin position="545"/>
        <end position="678"/>
    </location>
</feature>
<dbReference type="InterPro" id="IPR036116">
    <property type="entry name" value="FN3_sf"/>
</dbReference>